<dbReference type="OrthoDB" id="4734467at2"/>
<dbReference type="InterPro" id="IPR036689">
    <property type="entry name" value="ESAT-6-like_sf"/>
</dbReference>
<reference evidence="1 2" key="1">
    <citation type="submission" date="2020-12" db="EMBL/GenBank/DDBJ databases">
        <title>Complete genome sequence of Mycobacterium heckeshornense JCM 15655T, closely related to a pathogenic non-tuberculous mycobacterial species Mycobacterium xenopi.</title>
        <authorList>
            <person name="Yoshida M."/>
            <person name="Fukano H."/>
            <person name="Asakura T."/>
            <person name="Suzuki M."/>
            <person name="Hoshino Y."/>
        </authorList>
    </citation>
    <scope>NUCLEOTIDE SEQUENCE [LARGE SCALE GENOMIC DNA]</scope>
    <source>
        <strain evidence="1 2">JCM 15655</strain>
    </source>
</reference>
<evidence type="ECO:0000313" key="1">
    <source>
        <dbReference type="EMBL" id="BCO37736.1"/>
    </source>
</evidence>
<dbReference type="RefSeq" id="WP_071700362.1">
    <property type="nucleotide sequence ID" value="NZ_AP024237.1"/>
</dbReference>
<sequence length="101" mass="10682">MAAEFLRVDPAAVASGSTHLEASVGEVAINFIVHEDQLADAEPGWIGESAKALSEVMTRWETRHAEHKRAVGGLSFHMATAGTAFSANEGHSAQALSLDPR</sequence>
<dbReference type="STRING" id="110505.ACT16_17940"/>
<dbReference type="EMBL" id="AP024237">
    <property type="protein sequence ID" value="BCO37736.1"/>
    <property type="molecule type" value="Genomic_DNA"/>
</dbReference>
<gene>
    <name evidence="1" type="ORF">MHEC_41690</name>
</gene>
<dbReference type="SUPFAM" id="SSF140453">
    <property type="entry name" value="EsxAB dimer-like"/>
    <property type="match status" value="1"/>
</dbReference>
<keyword evidence="2" id="KW-1185">Reference proteome</keyword>
<protein>
    <submittedName>
        <fullName evidence="1">Uncharacterized protein</fullName>
    </submittedName>
</protein>
<accession>A0A2I3EIL4</accession>
<evidence type="ECO:0000313" key="2">
    <source>
        <dbReference type="Proteomes" id="UP000595446"/>
    </source>
</evidence>
<proteinExistence type="predicted"/>
<name>A0A2I3EIL4_9MYCO</name>
<organism evidence="1 2">
    <name type="scientific">Mycobacterium heckeshornense</name>
    <dbReference type="NCBI Taxonomy" id="110505"/>
    <lineage>
        <taxon>Bacteria</taxon>
        <taxon>Bacillati</taxon>
        <taxon>Actinomycetota</taxon>
        <taxon>Actinomycetes</taxon>
        <taxon>Mycobacteriales</taxon>
        <taxon>Mycobacteriaceae</taxon>
        <taxon>Mycobacterium</taxon>
    </lineage>
</organism>
<dbReference type="Gene3D" id="1.10.287.1060">
    <property type="entry name" value="ESAT-6-like"/>
    <property type="match status" value="1"/>
</dbReference>
<dbReference type="AlphaFoldDB" id="A0A2I3EIL4"/>
<dbReference type="Proteomes" id="UP000595446">
    <property type="component" value="Chromosome"/>
</dbReference>